<dbReference type="AlphaFoldDB" id="A0AAV6SUL4"/>
<reference evidence="1 2" key="1">
    <citation type="journal article" date="2021" name="Sci. Rep.">
        <title>Chromosome anchoring in Senegalese sole (Solea senegalensis) reveals sex-associated markers and genome rearrangements in flatfish.</title>
        <authorList>
            <person name="Guerrero-Cozar I."/>
            <person name="Gomez-Garrido J."/>
            <person name="Berbel C."/>
            <person name="Martinez-Blanch J.F."/>
            <person name="Alioto T."/>
            <person name="Claros M.G."/>
            <person name="Gagnaire P.A."/>
            <person name="Manchado M."/>
        </authorList>
    </citation>
    <scope>NUCLEOTIDE SEQUENCE [LARGE SCALE GENOMIC DNA]</scope>
    <source>
        <strain evidence="1">Sse05_10M</strain>
    </source>
</reference>
<organism evidence="1 2">
    <name type="scientific">Solea senegalensis</name>
    <name type="common">Senegalese sole</name>
    <dbReference type="NCBI Taxonomy" id="28829"/>
    <lineage>
        <taxon>Eukaryota</taxon>
        <taxon>Metazoa</taxon>
        <taxon>Chordata</taxon>
        <taxon>Craniata</taxon>
        <taxon>Vertebrata</taxon>
        <taxon>Euteleostomi</taxon>
        <taxon>Actinopterygii</taxon>
        <taxon>Neopterygii</taxon>
        <taxon>Teleostei</taxon>
        <taxon>Neoteleostei</taxon>
        <taxon>Acanthomorphata</taxon>
        <taxon>Carangaria</taxon>
        <taxon>Pleuronectiformes</taxon>
        <taxon>Pleuronectoidei</taxon>
        <taxon>Soleidae</taxon>
        <taxon>Solea</taxon>
    </lineage>
</organism>
<accession>A0AAV6SUL4</accession>
<sequence length="74" mass="7935">MTALSAGGSEGTQAAEIIDGECVCTGRTFTLYINISEDLSLSQGITDRVGQHWLFSFGRTFTVNGLDLILHNPS</sequence>
<protein>
    <submittedName>
        <fullName evidence="1">Uncharacterized protein</fullName>
    </submittedName>
</protein>
<dbReference type="EMBL" id="JAGKHQ010000003">
    <property type="protein sequence ID" value="KAG7521328.1"/>
    <property type="molecule type" value="Genomic_DNA"/>
</dbReference>
<proteinExistence type="predicted"/>
<evidence type="ECO:0000313" key="2">
    <source>
        <dbReference type="Proteomes" id="UP000693946"/>
    </source>
</evidence>
<comment type="caution">
    <text evidence="1">The sequence shown here is derived from an EMBL/GenBank/DDBJ whole genome shotgun (WGS) entry which is preliminary data.</text>
</comment>
<name>A0AAV6SUL4_SOLSE</name>
<gene>
    <name evidence="1" type="ORF">JOB18_046291</name>
</gene>
<evidence type="ECO:0000313" key="1">
    <source>
        <dbReference type="EMBL" id="KAG7521328.1"/>
    </source>
</evidence>
<keyword evidence="2" id="KW-1185">Reference proteome</keyword>
<dbReference type="Proteomes" id="UP000693946">
    <property type="component" value="Linkage Group LG11"/>
</dbReference>